<feature type="transmembrane region" description="Helical" evidence="1">
    <location>
        <begin position="6"/>
        <end position="27"/>
    </location>
</feature>
<evidence type="ECO:0000313" key="2">
    <source>
        <dbReference type="EMBL" id="CAK7230458.1"/>
    </source>
</evidence>
<organism evidence="2 3">
    <name type="scientific">Sporothrix curviconia</name>
    <dbReference type="NCBI Taxonomy" id="1260050"/>
    <lineage>
        <taxon>Eukaryota</taxon>
        <taxon>Fungi</taxon>
        <taxon>Dikarya</taxon>
        <taxon>Ascomycota</taxon>
        <taxon>Pezizomycotina</taxon>
        <taxon>Sordariomycetes</taxon>
        <taxon>Sordariomycetidae</taxon>
        <taxon>Ophiostomatales</taxon>
        <taxon>Ophiostomataceae</taxon>
        <taxon>Sporothrix</taxon>
    </lineage>
</organism>
<gene>
    <name evidence="2" type="ORF">SCUCBS95973_007581</name>
</gene>
<name>A0ABP0CEH6_9PEZI</name>
<reference evidence="2 3" key="1">
    <citation type="submission" date="2024-01" db="EMBL/GenBank/DDBJ databases">
        <authorList>
            <person name="Allen C."/>
            <person name="Tagirdzhanova G."/>
        </authorList>
    </citation>
    <scope>NUCLEOTIDE SEQUENCE [LARGE SCALE GENOMIC DNA]</scope>
</reference>
<evidence type="ECO:0000256" key="1">
    <source>
        <dbReference type="SAM" id="Phobius"/>
    </source>
</evidence>
<keyword evidence="1" id="KW-1133">Transmembrane helix</keyword>
<keyword evidence="1" id="KW-0472">Membrane</keyword>
<protein>
    <submittedName>
        <fullName evidence="2">Uncharacterized protein</fullName>
    </submittedName>
</protein>
<evidence type="ECO:0000313" key="3">
    <source>
        <dbReference type="Proteomes" id="UP001642405"/>
    </source>
</evidence>
<sequence length="59" mass="6877">MLEILFWIILALAIVSGAILWTIRTSLKPVYFVKRQFYDMEGNCYEITMCMDEPSDILA</sequence>
<dbReference type="EMBL" id="CAWUHB010000053">
    <property type="protein sequence ID" value="CAK7230458.1"/>
    <property type="molecule type" value="Genomic_DNA"/>
</dbReference>
<keyword evidence="1" id="KW-0812">Transmembrane</keyword>
<accession>A0ABP0CEH6</accession>
<dbReference type="Proteomes" id="UP001642405">
    <property type="component" value="Unassembled WGS sequence"/>
</dbReference>
<proteinExistence type="predicted"/>
<keyword evidence="3" id="KW-1185">Reference proteome</keyword>
<comment type="caution">
    <text evidence="2">The sequence shown here is derived from an EMBL/GenBank/DDBJ whole genome shotgun (WGS) entry which is preliminary data.</text>
</comment>